<dbReference type="PROSITE" id="PS51257">
    <property type="entry name" value="PROKAR_LIPOPROTEIN"/>
    <property type="match status" value="1"/>
</dbReference>
<reference evidence="2 3" key="1">
    <citation type="submission" date="2020-02" db="EMBL/GenBank/DDBJ databases">
        <title>Whole-genome analyses of novel actinobacteria.</title>
        <authorList>
            <person name="Sahin N."/>
        </authorList>
    </citation>
    <scope>NUCLEOTIDE SEQUENCE [LARGE SCALE GENOMIC DNA]</scope>
    <source>
        <strain evidence="2 3">A7024</strain>
    </source>
</reference>
<comment type="caution">
    <text evidence="2">The sequence shown here is derived from an EMBL/GenBank/DDBJ whole genome shotgun (WGS) entry which is preliminary data.</text>
</comment>
<feature type="region of interest" description="Disordered" evidence="1">
    <location>
        <begin position="26"/>
        <end position="52"/>
    </location>
</feature>
<protein>
    <recommendedName>
        <fullName evidence="4">Lipoprotein</fullName>
    </recommendedName>
</protein>
<sequence>MRYPTTIGVLAAVALGIGSIVGCGSSDEAASGVPEGAYESSMGKDSDGLKTLTLPPPTCKGRPDAPDPKHVALLDSGKVITVKRGEDPPDGINVRYSKCSPKYGLWLDAKAAGKLPNPDKPPAAFACKAVVESGDSSDFETDSLGTELLGDAYCLDSSDDDESNSPIYYVRFDEIGEPYGSNRMPTLKISYKKLT</sequence>
<dbReference type="Proteomes" id="UP000481583">
    <property type="component" value="Unassembled WGS sequence"/>
</dbReference>
<name>A0A6G4U8Z7_9ACTN</name>
<evidence type="ECO:0000256" key="1">
    <source>
        <dbReference type="SAM" id="MobiDB-lite"/>
    </source>
</evidence>
<evidence type="ECO:0000313" key="3">
    <source>
        <dbReference type="Proteomes" id="UP000481583"/>
    </source>
</evidence>
<evidence type="ECO:0008006" key="4">
    <source>
        <dbReference type="Google" id="ProtNLM"/>
    </source>
</evidence>
<organism evidence="2 3">
    <name type="scientific">Streptomyces coryli</name>
    <dbReference type="NCBI Taxonomy" id="1128680"/>
    <lineage>
        <taxon>Bacteria</taxon>
        <taxon>Bacillati</taxon>
        <taxon>Actinomycetota</taxon>
        <taxon>Actinomycetes</taxon>
        <taxon>Kitasatosporales</taxon>
        <taxon>Streptomycetaceae</taxon>
        <taxon>Streptomyces</taxon>
    </lineage>
</organism>
<proteinExistence type="predicted"/>
<dbReference type="RefSeq" id="WP_165241880.1">
    <property type="nucleotide sequence ID" value="NZ_JAAKZV010000186.1"/>
</dbReference>
<accession>A0A6G4U8Z7</accession>
<dbReference type="EMBL" id="JAAKZV010000186">
    <property type="protein sequence ID" value="NGN68176.1"/>
    <property type="molecule type" value="Genomic_DNA"/>
</dbReference>
<evidence type="ECO:0000313" key="2">
    <source>
        <dbReference type="EMBL" id="NGN68176.1"/>
    </source>
</evidence>
<dbReference type="AlphaFoldDB" id="A0A6G4U8Z7"/>
<gene>
    <name evidence="2" type="ORF">G5C51_30285</name>
</gene>
<keyword evidence="3" id="KW-1185">Reference proteome</keyword>